<protein>
    <submittedName>
        <fullName evidence="1">Uncharacterized protein</fullName>
    </submittedName>
</protein>
<organism evidence="1 2">
    <name type="scientific">Adhaeribacter pallidiroseus</name>
    <dbReference type="NCBI Taxonomy" id="2072847"/>
    <lineage>
        <taxon>Bacteria</taxon>
        <taxon>Pseudomonadati</taxon>
        <taxon>Bacteroidota</taxon>
        <taxon>Cytophagia</taxon>
        <taxon>Cytophagales</taxon>
        <taxon>Hymenobacteraceae</taxon>
        <taxon>Adhaeribacter</taxon>
    </lineage>
</organism>
<comment type="caution">
    <text evidence="1">The sequence shown here is derived from an EMBL/GenBank/DDBJ whole genome shotgun (WGS) entry which is preliminary data.</text>
</comment>
<proteinExistence type="predicted"/>
<reference evidence="1 2" key="1">
    <citation type="submission" date="2018-04" db="EMBL/GenBank/DDBJ databases">
        <title>Adhaeribacter sp. HMF7616 genome sequencing and assembly.</title>
        <authorList>
            <person name="Kang H."/>
            <person name="Kang J."/>
            <person name="Cha I."/>
            <person name="Kim H."/>
            <person name="Joh K."/>
        </authorList>
    </citation>
    <scope>NUCLEOTIDE SEQUENCE [LARGE SCALE GENOMIC DNA]</scope>
    <source>
        <strain evidence="1 2">HMF7616</strain>
    </source>
</reference>
<dbReference type="Proteomes" id="UP000253919">
    <property type="component" value="Unassembled WGS sequence"/>
</dbReference>
<evidence type="ECO:0000313" key="2">
    <source>
        <dbReference type="Proteomes" id="UP000253919"/>
    </source>
</evidence>
<keyword evidence="2" id="KW-1185">Reference proteome</keyword>
<dbReference type="AlphaFoldDB" id="A0A369QQ64"/>
<dbReference type="RefSeq" id="WP_158546210.1">
    <property type="nucleotide sequence ID" value="NZ_QASA01000001.1"/>
</dbReference>
<accession>A0A369QQ64</accession>
<name>A0A369QQ64_9BACT</name>
<gene>
    <name evidence="1" type="ORF">AHMF7616_04056</name>
</gene>
<evidence type="ECO:0000313" key="1">
    <source>
        <dbReference type="EMBL" id="RDC65426.1"/>
    </source>
</evidence>
<dbReference type="EMBL" id="QASA01000001">
    <property type="protein sequence ID" value="RDC65426.1"/>
    <property type="molecule type" value="Genomic_DNA"/>
</dbReference>
<sequence>MNRGEEIRQVFQQLVALSPEQWATFEQHLEEVKFKKRIICARLGK</sequence>